<dbReference type="PANTHER" id="PTHR18964">
    <property type="entry name" value="ROK (REPRESSOR, ORF, KINASE) FAMILY"/>
    <property type="match status" value="1"/>
</dbReference>
<comment type="similarity">
    <text evidence="1">Belongs to the ROK (NagC/XylR) family.</text>
</comment>
<protein>
    <submittedName>
        <fullName evidence="2">Glucokinase</fullName>
        <ecNumber evidence="2">2.7.1.2</ecNumber>
    </submittedName>
</protein>
<dbReference type="Proteomes" id="UP000185934">
    <property type="component" value="Chromosome"/>
</dbReference>
<accession>A0A1P8F5E7</accession>
<evidence type="ECO:0000313" key="2">
    <source>
        <dbReference type="EMBL" id="APV43716.1"/>
    </source>
</evidence>
<dbReference type="KEGG" id="dfo:Dform_00356"/>
<dbReference type="InterPro" id="IPR049874">
    <property type="entry name" value="ROK_cs"/>
</dbReference>
<dbReference type="PANTHER" id="PTHR18964:SF149">
    <property type="entry name" value="BIFUNCTIONAL UDP-N-ACETYLGLUCOSAMINE 2-EPIMERASE_N-ACETYLMANNOSAMINE KINASE"/>
    <property type="match status" value="1"/>
</dbReference>
<proteinExistence type="inferred from homology"/>
<dbReference type="EC" id="2.7.1.2" evidence="2"/>
<evidence type="ECO:0000256" key="1">
    <source>
        <dbReference type="ARBA" id="ARBA00006479"/>
    </source>
</evidence>
<dbReference type="AlphaFoldDB" id="A0A1P8F5E7"/>
<dbReference type="InterPro" id="IPR000600">
    <property type="entry name" value="ROK"/>
</dbReference>
<dbReference type="Pfam" id="PF00480">
    <property type="entry name" value="ROK"/>
    <property type="match status" value="1"/>
</dbReference>
<dbReference type="InterPro" id="IPR043129">
    <property type="entry name" value="ATPase_NBD"/>
</dbReference>
<name>A0A1P8F5E7_9CHLR</name>
<dbReference type="STRING" id="1839801.Dform_00356"/>
<reference evidence="3" key="1">
    <citation type="submission" date="2016-11" db="EMBL/GenBank/DDBJ databases">
        <title>Dehalogenimonas formicexedens sp. nov., a chlorinated alkane respiring bacterium isolated from contaminated groundwater.</title>
        <authorList>
            <person name="Key T.A."/>
            <person name="Bowman K.S."/>
            <person name="Lee I."/>
            <person name="Chun J."/>
            <person name="Albuquerque L."/>
            <person name="da Costa M.S."/>
            <person name="Rainey F.A."/>
            <person name="Moe W.M."/>
        </authorList>
    </citation>
    <scope>NUCLEOTIDE SEQUENCE [LARGE SCALE GENOMIC DNA]</scope>
    <source>
        <strain evidence="3">NSZ-14</strain>
    </source>
</reference>
<keyword evidence="3" id="KW-1185">Reference proteome</keyword>
<keyword evidence="2" id="KW-0808">Transferase</keyword>
<sequence>MKNDDNKKAGLTLGVDLGGTKIETALVDPEGKIVATERHATDPGKGPEGVIGDIVRCINSCLGKAGAQAVSMGIGVAGQVSTGAGVVIFAPNLGWRDVPLRSKLEQSVGIPVTIANDVRAATWGEWRHGAGQNTQDLLCLFLGTGIGGGVVSGGRMLEGCLNTAGELGHVPVTTGGRQCHCRNRGCLEAYAGGWAIAERAQEAAAKDPYSGATLIKQAGNINKITALTLAEAFRHEDQLAVKLVEETAEYLATGITGFVNAFNPCLVILGGGIIEGLPNYIGMIEARVRVRALEAAVERLSFVKAALGNDSVVIGAALLAHAAQESQ</sequence>
<dbReference type="SUPFAM" id="SSF53067">
    <property type="entry name" value="Actin-like ATPase domain"/>
    <property type="match status" value="1"/>
</dbReference>
<evidence type="ECO:0000313" key="3">
    <source>
        <dbReference type="Proteomes" id="UP000185934"/>
    </source>
</evidence>
<dbReference type="Gene3D" id="3.30.420.40">
    <property type="match status" value="2"/>
</dbReference>
<dbReference type="RefSeq" id="WP_076003500.1">
    <property type="nucleotide sequence ID" value="NZ_CP018258.1"/>
</dbReference>
<dbReference type="EMBL" id="CP018258">
    <property type="protein sequence ID" value="APV43716.1"/>
    <property type="molecule type" value="Genomic_DNA"/>
</dbReference>
<gene>
    <name evidence="2" type="ORF">Dform_00356</name>
</gene>
<organism evidence="2 3">
    <name type="scientific">Dehalogenimonas formicexedens</name>
    <dbReference type="NCBI Taxonomy" id="1839801"/>
    <lineage>
        <taxon>Bacteria</taxon>
        <taxon>Bacillati</taxon>
        <taxon>Chloroflexota</taxon>
        <taxon>Dehalococcoidia</taxon>
        <taxon>Dehalococcoidales</taxon>
        <taxon>Dehalococcoidaceae</taxon>
        <taxon>Dehalogenimonas</taxon>
    </lineage>
</organism>
<dbReference type="GO" id="GO:0004340">
    <property type="term" value="F:glucokinase activity"/>
    <property type="evidence" value="ECO:0007669"/>
    <property type="project" value="UniProtKB-EC"/>
</dbReference>
<dbReference type="PROSITE" id="PS01125">
    <property type="entry name" value="ROK"/>
    <property type="match status" value="1"/>
</dbReference>
<keyword evidence="2" id="KW-0418">Kinase</keyword>